<dbReference type="InterPro" id="IPR008963">
    <property type="entry name" value="Purple_acid_Pase-like_N"/>
</dbReference>
<comment type="caution">
    <text evidence="2">The sequence shown here is derived from an EMBL/GenBank/DDBJ whole genome shotgun (WGS) entry which is preliminary data.</text>
</comment>
<protein>
    <recommendedName>
        <fullName evidence="1">Purple acid phosphatase N-terminal domain-containing protein</fullName>
    </recommendedName>
</protein>
<dbReference type="AlphaFoldDB" id="A0A9D4Q5W7"/>
<dbReference type="Proteomes" id="UP000821837">
    <property type="component" value="Unassembled WGS sequence"/>
</dbReference>
<organism evidence="2 3">
    <name type="scientific">Rhipicephalus sanguineus</name>
    <name type="common">Brown dog tick</name>
    <name type="synonym">Ixodes sanguineus</name>
    <dbReference type="NCBI Taxonomy" id="34632"/>
    <lineage>
        <taxon>Eukaryota</taxon>
        <taxon>Metazoa</taxon>
        <taxon>Ecdysozoa</taxon>
        <taxon>Arthropoda</taxon>
        <taxon>Chelicerata</taxon>
        <taxon>Arachnida</taxon>
        <taxon>Acari</taxon>
        <taxon>Parasitiformes</taxon>
        <taxon>Ixodida</taxon>
        <taxon>Ixodoidea</taxon>
        <taxon>Ixodidae</taxon>
        <taxon>Rhipicephalinae</taxon>
        <taxon>Rhipicephalus</taxon>
        <taxon>Rhipicephalus</taxon>
    </lineage>
</organism>
<dbReference type="Pfam" id="PF16656">
    <property type="entry name" value="Pur_ac_phosph_N"/>
    <property type="match status" value="1"/>
</dbReference>
<keyword evidence="3" id="KW-1185">Reference proteome</keyword>
<accession>A0A9D4Q5W7</accession>
<reference evidence="2" key="1">
    <citation type="journal article" date="2020" name="Cell">
        <title>Large-Scale Comparative Analyses of Tick Genomes Elucidate Their Genetic Diversity and Vector Capacities.</title>
        <authorList>
            <consortium name="Tick Genome and Microbiome Consortium (TIGMIC)"/>
            <person name="Jia N."/>
            <person name="Wang J."/>
            <person name="Shi W."/>
            <person name="Du L."/>
            <person name="Sun Y."/>
            <person name="Zhan W."/>
            <person name="Jiang J.F."/>
            <person name="Wang Q."/>
            <person name="Zhang B."/>
            <person name="Ji P."/>
            <person name="Bell-Sakyi L."/>
            <person name="Cui X.M."/>
            <person name="Yuan T.T."/>
            <person name="Jiang B.G."/>
            <person name="Yang W.F."/>
            <person name="Lam T.T."/>
            <person name="Chang Q.C."/>
            <person name="Ding S.J."/>
            <person name="Wang X.J."/>
            <person name="Zhu J.G."/>
            <person name="Ruan X.D."/>
            <person name="Zhao L."/>
            <person name="Wei J.T."/>
            <person name="Ye R.Z."/>
            <person name="Que T.C."/>
            <person name="Du C.H."/>
            <person name="Zhou Y.H."/>
            <person name="Cheng J.X."/>
            <person name="Dai P.F."/>
            <person name="Guo W.B."/>
            <person name="Han X.H."/>
            <person name="Huang E.J."/>
            <person name="Li L.F."/>
            <person name="Wei W."/>
            <person name="Gao Y.C."/>
            <person name="Liu J.Z."/>
            <person name="Shao H.Z."/>
            <person name="Wang X."/>
            <person name="Wang C.C."/>
            <person name="Yang T.C."/>
            <person name="Huo Q.B."/>
            <person name="Li W."/>
            <person name="Chen H.Y."/>
            <person name="Chen S.E."/>
            <person name="Zhou L.G."/>
            <person name="Ni X.B."/>
            <person name="Tian J.H."/>
            <person name="Sheng Y."/>
            <person name="Liu T."/>
            <person name="Pan Y.S."/>
            <person name="Xia L.Y."/>
            <person name="Li J."/>
            <person name="Zhao F."/>
            <person name="Cao W.C."/>
        </authorList>
    </citation>
    <scope>NUCLEOTIDE SEQUENCE</scope>
    <source>
        <strain evidence="2">Rsan-2018</strain>
    </source>
</reference>
<evidence type="ECO:0000259" key="1">
    <source>
        <dbReference type="Pfam" id="PF16656"/>
    </source>
</evidence>
<evidence type="ECO:0000313" key="3">
    <source>
        <dbReference type="Proteomes" id="UP000821837"/>
    </source>
</evidence>
<sequence length="66" mass="7535">MLVTWTTFDPTNDSVVEFGEDGLNKQARGQSTKFYDGGSERRLIYIHRVLLEDLRPGKFYESHGGV</sequence>
<dbReference type="InterPro" id="IPR015914">
    <property type="entry name" value="PAPs_N"/>
</dbReference>
<name>A0A9D4Q5W7_RHISA</name>
<dbReference type="GO" id="GO:0046872">
    <property type="term" value="F:metal ion binding"/>
    <property type="evidence" value="ECO:0007669"/>
    <property type="project" value="InterPro"/>
</dbReference>
<dbReference type="Gene3D" id="2.60.40.380">
    <property type="entry name" value="Purple acid phosphatase-like, N-terminal"/>
    <property type="match status" value="1"/>
</dbReference>
<reference evidence="2" key="2">
    <citation type="submission" date="2021-09" db="EMBL/GenBank/DDBJ databases">
        <authorList>
            <person name="Jia N."/>
            <person name="Wang J."/>
            <person name="Shi W."/>
            <person name="Du L."/>
            <person name="Sun Y."/>
            <person name="Zhan W."/>
            <person name="Jiang J."/>
            <person name="Wang Q."/>
            <person name="Zhang B."/>
            <person name="Ji P."/>
            <person name="Sakyi L.B."/>
            <person name="Cui X."/>
            <person name="Yuan T."/>
            <person name="Jiang B."/>
            <person name="Yang W."/>
            <person name="Lam T.T.-Y."/>
            <person name="Chang Q."/>
            <person name="Ding S."/>
            <person name="Wang X."/>
            <person name="Zhu J."/>
            <person name="Ruan X."/>
            <person name="Zhao L."/>
            <person name="Wei J."/>
            <person name="Que T."/>
            <person name="Du C."/>
            <person name="Cheng J."/>
            <person name="Dai P."/>
            <person name="Han X."/>
            <person name="Huang E."/>
            <person name="Gao Y."/>
            <person name="Liu J."/>
            <person name="Shao H."/>
            <person name="Ye R."/>
            <person name="Li L."/>
            <person name="Wei W."/>
            <person name="Wang X."/>
            <person name="Wang C."/>
            <person name="Huo Q."/>
            <person name="Li W."/>
            <person name="Guo W."/>
            <person name="Chen H."/>
            <person name="Chen S."/>
            <person name="Zhou L."/>
            <person name="Zhou L."/>
            <person name="Ni X."/>
            <person name="Tian J."/>
            <person name="Zhou Y."/>
            <person name="Sheng Y."/>
            <person name="Liu T."/>
            <person name="Pan Y."/>
            <person name="Xia L."/>
            <person name="Li J."/>
            <person name="Zhao F."/>
            <person name="Cao W."/>
        </authorList>
    </citation>
    <scope>NUCLEOTIDE SEQUENCE</scope>
    <source>
        <strain evidence="2">Rsan-2018</strain>
        <tissue evidence="2">Larvae</tissue>
    </source>
</reference>
<dbReference type="GO" id="GO:0003993">
    <property type="term" value="F:acid phosphatase activity"/>
    <property type="evidence" value="ECO:0007669"/>
    <property type="project" value="InterPro"/>
</dbReference>
<dbReference type="SUPFAM" id="SSF49363">
    <property type="entry name" value="Purple acid phosphatase, N-terminal domain"/>
    <property type="match status" value="1"/>
</dbReference>
<gene>
    <name evidence="2" type="ORF">HPB52_009807</name>
</gene>
<dbReference type="EMBL" id="JABSTV010001248">
    <property type="protein sequence ID" value="KAH7968572.1"/>
    <property type="molecule type" value="Genomic_DNA"/>
</dbReference>
<evidence type="ECO:0000313" key="2">
    <source>
        <dbReference type="EMBL" id="KAH7968572.1"/>
    </source>
</evidence>
<proteinExistence type="predicted"/>
<feature type="domain" description="Purple acid phosphatase N-terminal" evidence="1">
    <location>
        <begin position="1"/>
        <end position="60"/>
    </location>
</feature>